<accession>A0A7Z2T7K9</accession>
<evidence type="ECO:0000256" key="1">
    <source>
        <dbReference type="SAM" id="MobiDB-lite"/>
    </source>
</evidence>
<evidence type="ECO:0000313" key="2">
    <source>
        <dbReference type="EMBL" id="QIA65745.1"/>
    </source>
</evidence>
<proteinExistence type="predicted"/>
<dbReference type="EMBL" id="CP047476">
    <property type="protein sequence ID" value="QIA65745.1"/>
    <property type="molecule type" value="Genomic_DNA"/>
</dbReference>
<sequence>MKHETRNQSIEATLTTIALFSLVFMSTATIAQENSAAVSTDTVRSQAHSVIVESTQDSTLYAEQHQQAMTQLEQDGDVDRYMQSNGVSHNKENRSDECSNSSETTGAKIAAHCS</sequence>
<dbReference type="Proteomes" id="UP000464262">
    <property type="component" value="Chromosome 2"/>
</dbReference>
<name>A0A7Z2T7K9_9VIBR</name>
<evidence type="ECO:0000313" key="3">
    <source>
        <dbReference type="Proteomes" id="UP000464262"/>
    </source>
</evidence>
<protein>
    <submittedName>
        <fullName evidence="2">Uncharacterized protein</fullName>
    </submittedName>
</protein>
<dbReference type="RefSeq" id="WP_164650642.1">
    <property type="nucleotide sequence ID" value="NZ_CP047476.1"/>
</dbReference>
<feature type="region of interest" description="Disordered" evidence="1">
    <location>
        <begin position="81"/>
        <end position="114"/>
    </location>
</feature>
<keyword evidence="3" id="KW-1185">Reference proteome</keyword>
<gene>
    <name evidence="2" type="ORF">GT360_19690</name>
</gene>
<organism evidence="2 3">
    <name type="scientific">Vibrio astriarenae</name>
    <dbReference type="NCBI Taxonomy" id="1481923"/>
    <lineage>
        <taxon>Bacteria</taxon>
        <taxon>Pseudomonadati</taxon>
        <taxon>Pseudomonadota</taxon>
        <taxon>Gammaproteobacteria</taxon>
        <taxon>Vibrionales</taxon>
        <taxon>Vibrionaceae</taxon>
        <taxon>Vibrio</taxon>
    </lineage>
</organism>
<reference evidence="2 3" key="1">
    <citation type="submission" date="2020-01" db="EMBL/GenBank/DDBJ databases">
        <title>Whole genome and functional gene identification of agarase of Vibrio HN897.</title>
        <authorList>
            <person name="Liu Y."/>
            <person name="Zhao Z."/>
        </authorList>
    </citation>
    <scope>NUCLEOTIDE SEQUENCE [LARGE SCALE GENOMIC DNA]</scope>
    <source>
        <strain evidence="2 3">HN897</strain>
    </source>
</reference>
<dbReference type="KEGG" id="vas:GT360_19690"/>
<dbReference type="AlphaFoldDB" id="A0A7Z2T7K9"/>